<dbReference type="Proteomes" id="UP001161391">
    <property type="component" value="Unassembled WGS sequence"/>
</dbReference>
<dbReference type="PROSITE" id="PS50206">
    <property type="entry name" value="RHODANESE_3"/>
    <property type="match status" value="1"/>
</dbReference>
<dbReference type="PANTHER" id="PTHR44086">
    <property type="entry name" value="THIOSULFATE SULFURTRANSFERASE RDL2, MITOCHONDRIAL-RELATED"/>
    <property type="match status" value="1"/>
</dbReference>
<reference evidence="3" key="2">
    <citation type="submission" date="2023-01" db="EMBL/GenBank/DDBJ databases">
        <title>Draft genome sequence of Algimonas ampicilliniresistens strain NBRC 108219.</title>
        <authorList>
            <person name="Sun Q."/>
            <person name="Mori K."/>
        </authorList>
    </citation>
    <scope>NUCLEOTIDE SEQUENCE</scope>
    <source>
        <strain evidence="3">NBRC 108219</strain>
    </source>
</reference>
<keyword evidence="1" id="KW-0812">Transmembrane</keyword>
<reference evidence="3" key="1">
    <citation type="journal article" date="2014" name="Int. J. Syst. Evol. Microbiol.">
        <title>Complete genome of a new Firmicutes species belonging to the dominant human colonic microbiota ('Ruminococcus bicirculans') reveals two chromosomes and a selective capacity to utilize plant glucans.</title>
        <authorList>
            <consortium name="NISC Comparative Sequencing Program"/>
            <person name="Wegmann U."/>
            <person name="Louis P."/>
            <person name="Goesmann A."/>
            <person name="Henrissat B."/>
            <person name="Duncan S.H."/>
            <person name="Flint H.J."/>
        </authorList>
    </citation>
    <scope>NUCLEOTIDE SEQUENCE</scope>
    <source>
        <strain evidence="3">NBRC 108219</strain>
    </source>
</reference>
<dbReference type="InterPro" id="IPR001763">
    <property type="entry name" value="Rhodanese-like_dom"/>
</dbReference>
<proteinExistence type="predicted"/>
<keyword evidence="4" id="KW-1185">Reference proteome</keyword>
<dbReference type="InterPro" id="IPR036873">
    <property type="entry name" value="Rhodanese-like_dom_sf"/>
</dbReference>
<evidence type="ECO:0000313" key="4">
    <source>
        <dbReference type="Proteomes" id="UP001161391"/>
    </source>
</evidence>
<name>A0ABQ5VE04_9PROT</name>
<sequence length="181" mass="19372">MTSLTKLKPNIAADRLKAGSAILIDIREPDEYAREHIPGAISLPVSALHAADLTLEADQHAIFHCKSGRRTDTHCIRLAQHVEGDAFVLDGGLEAWRADGLPIEKDSKAPLEINRQVQITAGSLILLSTILGWSVHQGFYGIAAFVGAGLTFAGLSGWCGMATLLGIMPWNNQSAAQLAHD</sequence>
<dbReference type="SMART" id="SM00450">
    <property type="entry name" value="RHOD"/>
    <property type="match status" value="1"/>
</dbReference>
<feature type="transmembrane region" description="Helical" evidence="1">
    <location>
        <begin position="142"/>
        <end position="167"/>
    </location>
</feature>
<comment type="caution">
    <text evidence="3">The sequence shown here is derived from an EMBL/GenBank/DDBJ whole genome shotgun (WGS) entry which is preliminary data.</text>
</comment>
<evidence type="ECO:0000256" key="1">
    <source>
        <dbReference type="SAM" id="Phobius"/>
    </source>
</evidence>
<keyword evidence="1" id="KW-1133">Transmembrane helix</keyword>
<dbReference type="Gene3D" id="6.10.140.1340">
    <property type="match status" value="1"/>
</dbReference>
<accession>A0ABQ5VE04</accession>
<dbReference type="PROSITE" id="PS00380">
    <property type="entry name" value="RHODANESE_1"/>
    <property type="match status" value="1"/>
</dbReference>
<dbReference type="Pfam" id="PF11127">
    <property type="entry name" value="YgaP-like_TM"/>
    <property type="match status" value="1"/>
</dbReference>
<dbReference type="PANTHER" id="PTHR44086:SF10">
    <property type="entry name" value="THIOSULFATE SULFURTRANSFERASE_RHODANESE-LIKE DOMAIN-CONTAINING PROTEIN 3"/>
    <property type="match status" value="1"/>
</dbReference>
<organism evidence="3 4">
    <name type="scientific">Algimonas ampicilliniresistens</name>
    <dbReference type="NCBI Taxonomy" id="1298735"/>
    <lineage>
        <taxon>Bacteria</taxon>
        <taxon>Pseudomonadati</taxon>
        <taxon>Pseudomonadota</taxon>
        <taxon>Alphaproteobacteria</taxon>
        <taxon>Maricaulales</taxon>
        <taxon>Robiginitomaculaceae</taxon>
        <taxon>Algimonas</taxon>
    </lineage>
</organism>
<protein>
    <submittedName>
        <fullName evidence="3">Membrane protein</fullName>
    </submittedName>
</protein>
<dbReference type="InterPro" id="IPR021309">
    <property type="entry name" value="YgaP-like_TM"/>
</dbReference>
<evidence type="ECO:0000313" key="3">
    <source>
        <dbReference type="EMBL" id="GLQ24637.1"/>
    </source>
</evidence>
<gene>
    <name evidence="3" type="ORF">GCM10007853_25110</name>
</gene>
<dbReference type="RefSeq" id="WP_284391290.1">
    <property type="nucleotide sequence ID" value="NZ_BSNK01000002.1"/>
</dbReference>
<feature type="domain" description="Rhodanese" evidence="2">
    <location>
        <begin position="17"/>
        <end position="105"/>
    </location>
</feature>
<dbReference type="Pfam" id="PF00581">
    <property type="entry name" value="Rhodanese"/>
    <property type="match status" value="1"/>
</dbReference>
<dbReference type="SUPFAM" id="SSF52821">
    <property type="entry name" value="Rhodanese/Cell cycle control phosphatase"/>
    <property type="match status" value="1"/>
</dbReference>
<dbReference type="InterPro" id="IPR001307">
    <property type="entry name" value="Thiosulphate_STrfase_CS"/>
</dbReference>
<keyword evidence="1" id="KW-0472">Membrane</keyword>
<evidence type="ECO:0000259" key="2">
    <source>
        <dbReference type="PROSITE" id="PS50206"/>
    </source>
</evidence>
<dbReference type="Gene3D" id="3.40.250.10">
    <property type="entry name" value="Rhodanese-like domain"/>
    <property type="match status" value="1"/>
</dbReference>
<dbReference type="EMBL" id="BSNK01000002">
    <property type="protein sequence ID" value="GLQ24637.1"/>
    <property type="molecule type" value="Genomic_DNA"/>
</dbReference>